<proteinExistence type="predicted"/>
<accession>A0A6C0HHD2</accession>
<evidence type="ECO:0000313" key="2">
    <source>
        <dbReference type="EMBL" id="QHT80038.1"/>
    </source>
</evidence>
<dbReference type="AlphaFoldDB" id="A0A6C0HHD2"/>
<reference evidence="2" key="1">
    <citation type="journal article" date="2020" name="Nature">
        <title>Giant virus diversity and host interactions through global metagenomics.</title>
        <authorList>
            <person name="Schulz F."/>
            <person name="Roux S."/>
            <person name="Paez-Espino D."/>
            <person name="Jungbluth S."/>
            <person name="Walsh D.A."/>
            <person name="Denef V.J."/>
            <person name="McMahon K.D."/>
            <person name="Konstantinidis K.T."/>
            <person name="Eloe-Fadrosh E.A."/>
            <person name="Kyrpides N.C."/>
            <person name="Woyke T."/>
        </authorList>
    </citation>
    <scope>NUCLEOTIDE SEQUENCE</scope>
    <source>
        <strain evidence="2">GVMAG-M-3300023184-105</strain>
    </source>
</reference>
<dbReference type="PANTHER" id="PTHR12210">
    <property type="entry name" value="DULLARD PROTEIN PHOSPHATASE"/>
    <property type="match status" value="1"/>
</dbReference>
<protein>
    <recommendedName>
        <fullName evidence="1">FCP1 homology domain-containing protein</fullName>
    </recommendedName>
</protein>
<dbReference type="PROSITE" id="PS50969">
    <property type="entry name" value="FCP1"/>
    <property type="match status" value="1"/>
</dbReference>
<evidence type="ECO:0000259" key="1">
    <source>
        <dbReference type="PROSITE" id="PS50969"/>
    </source>
</evidence>
<dbReference type="InterPro" id="IPR036412">
    <property type="entry name" value="HAD-like_sf"/>
</dbReference>
<feature type="domain" description="FCP1 homology" evidence="1">
    <location>
        <begin position="66"/>
        <end position="237"/>
    </location>
</feature>
<dbReference type="Gene3D" id="3.40.50.1000">
    <property type="entry name" value="HAD superfamily/HAD-like"/>
    <property type="match status" value="1"/>
</dbReference>
<sequence length="448" mass="51409">MTSFTTTLPTTMQTPDIVESGIALIQQAFNKYENNPVLNALCDLHAKTITGQDGKLISPSDTSAATLSDQDCIIFDMDGTLADNIPPGTRGFPENPELCRPFPIARPGMKEALEYAFANFKHVSIWTAGTDPWFGRVFKTLFEPALPPGKNFHFVKTRNPNEPYVPLKPLTTIYAQYPEYTASNTVIVDDNPETFRENPENAEHITSFFYDLLGKTRQERELRRDEDIELLKLIDRLKLRNREYLKSIIQCVLILLGIMRSDIDSITVPYSALPPIDSLKIKQVKLICSTVSPNLHITTECMHNVLHMSWSGEEVDPIVFDKSVFPDITEARGDSIGKTHIQKQCKADPDAEYPEYWHNQVMFDWWMNRPIEEEDLESEDIPDIVREHYNKAFMAVPAEYRDTSIPENDRSYFRYSFRYNAHIDISENVSVIAWKLCEKKTLPSQVDW</sequence>
<name>A0A6C0HHD2_9ZZZZ</name>
<dbReference type="Pfam" id="PF03031">
    <property type="entry name" value="NIF"/>
    <property type="match status" value="1"/>
</dbReference>
<organism evidence="2">
    <name type="scientific">viral metagenome</name>
    <dbReference type="NCBI Taxonomy" id="1070528"/>
    <lineage>
        <taxon>unclassified sequences</taxon>
        <taxon>metagenomes</taxon>
        <taxon>organismal metagenomes</taxon>
    </lineage>
</organism>
<dbReference type="SUPFAM" id="SSF56784">
    <property type="entry name" value="HAD-like"/>
    <property type="match status" value="1"/>
</dbReference>
<dbReference type="InterPro" id="IPR023214">
    <property type="entry name" value="HAD_sf"/>
</dbReference>
<dbReference type="EMBL" id="MN739959">
    <property type="protein sequence ID" value="QHT80038.1"/>
    <property type="molecule type" value="Genomic_DNA"/>
</dbReference>
<dbReference type="InterPro" id="IPR050365">
    <property type="entry name" value="TIM50"/>
</dbReference>
<dbReference type="SMART" id="SM00577">
    <property type="entry name" value="CPDc"/>
    <property type="match status" value="1"/>
</dbReference>
<dbReference type="InterPro" id="IPR004274">
    <property type="entry name" value="FCP1_dom"/>
</dbReference>